<name>A0ABU5DT92_9BURK</name>
<protein>
    <submittedName>
        <fullName evidence="2">Rubrivinodin family lasso peptide</fullName>
    </submittedName>
</protein>
<evidence type="ECO:0000313" key="2">
    <source>
        <dbReference type="EMBL" id="MDY0749101.1"/>
    </source>
</evidence>
<evidence type="ECO:0000313" key="3">
    <source>
        <dbReference type="Proteomes" id="UP001285263"/>
    </source>
</evidence>
<evidence type="ECO:0000256" key="1">
    <source>
        <dbReference type="SAM" id="MobiDB-lite"/>
    </source>
</evidence>
<comment type="caution">
    <text evidence="2">The sequence shown here is derived from an EMBL/GenBank/DDBJ whole genome shotgun (WGS) entry which is preliminary data.</text>
</comment>
<dbReference type="RefSeq" id="WP_320427067.1">
    <property type="nucleotide sequence ID" value="NZ_JAXCLA010000013.1"/>
</dbReference>
<accession>A0ABU5DT92</accession>
<gene>
    <name evidence="2" type="ORF">SNE35_31685</name>
</gene>
<dbReference type="Pfam" id="PF19399">
    <property type="entry name" value="DUF5974"/>
    <property type="match status" value="1"/>
</dbReference>
<reference evidence="2 3" key="1">
    <citation type="submission" date="2023-11" db="EMBL/GenBank/DDBJ databases">
        <title>Paucibacter sp. nov., isolated from fresh soil in Korea.</title>
        <authorList>
            <person name="Le N.T.T."/>
        </authorList>
    </citation>
    <scope>NUCLEOTIDE SEQUENCE [LARGE SCALE GENOMIC DNA]</scope>
    <source>
        <strain evidence="2 3">R3-3</strain>
    </source>
</reference>
<dbReference type="InterPro" id="IPR046017">
    <property type="entry name" value="DUF5974"/>
</dbReference>
<dbReference type="EMBL" id="JAXCLA010000013">
    <property type="protein sequence ID" value="MDY0749101.1"/>
    <property type="molecule type" value="Genomic_DNA"/>
</dbReference>
<proteinExistence type="predicted"/>
<keyword evidence="3" id="KW-1185">Reference proteome</keyword>
<sequence>MNETTRTDLEQDVVDLGDAKEMTLGVPGTPNLEEHAGIPWNYE</sequence>
<organism evidence="2 3">
    <name type="scientific">Roseateles agri</name>
    <dbReference type="NCBI Taxonomy" id="3098619"/>
    <lineage>
        <taxon>Bacteria</taxon>
        <taxon>Pseudomonadati</taxon>
        <taxon>Pseudomonadota</taxon>
        <taxon>Betaproteobacteria</taxon>
        <taxon>Burkholderiales</taxon>
        <taxon>Sphaerotilaceae</taxon>
        <taxon>Roseateles</taxon>
    </lineage>
</organism>
<dbReference type="Proteomes" id="UP001285263">
    <property type="component" value="Unassembled WGS sequence"/>
</dbReference>
<feature type="region of interest" description="Disordered" evidence="1">
    <location>
        <begin position="21"/>
        <end position="43"/>
    </location>
</feature>